<dbReference type="Pfam" id="PF00188">
    <property type="entry name" value="CAP"/>
    <property type="match status" value="1"/>
</dbReference>
<dbReference type="SUPFAM" id="SSF51120">
    <property type="entry name" value="beta-Roll"/>
    <property type="match status" value="1"/>
</dbReference>
<dbReference type="Proteomes" id="UP001595974">
    <property type="component" value="Unassembled WGS sequence"/>
</dbReference>
<name>A0ABW1AYE2_9RHOO</name>
<sequence length="406" mass="41702">MLELINAERAKAGVQPLAFNGDLNESAETHSTWMIATDTFSHTGAGGSTAADRMKAAGYSFSGSWAWGENIAWVSTRAPAGLQDEIDLLHTNLMNSAGHRANLLSATFREVGVGFEVGQYGSYEGAFVTQNFARTATNSFLTGVAFDDRDGDLRYDIGEGLGNLTVTAKNDATGTQLATTTSAAGGYDLQLAAGSYTVTFSGGGFATSTYQATIGTANVKLDLVDPVASGGTPAPTPSPVPQPKTITGTSSANTLKGTADADVILGLGGADKLYGNAGNDTLDGGAGNDTLWGGAGSDVLTGGAGADIFVFDAIFAGAVDRITDFSPIDDTIRLENAIFTGLRTGRLDAAAFHIGTQAHDATDRVIYDKASGALYFDPDGTGPQAAQQFAQLTGGLSLTNADFNVI</sequence>
<protein>
    <submittedName>
        <fullName evidence="2">CAP domain-containing protein</fullName>
    </submittedName>
</protein>
<dbReference type="InterPro" id="IPR035940">
    <property type="entry name" value="CAP_sf"/>
</dbReference>
<dbReference type="InterPro" id="IPR011049">
    <property type="entry name" value="Serralysin-like_metalloprot_C"/>
</dbReference>
<dbReference type="Gene3D" id="2.150.10.10">
    <property type="entry name" value="Serralysin-like metalloprotease, C-terminal"/>
    <property type="match status" value="1"/>
</dbReference>
<reference evidence="3" key="1">
    <citation type="journal article" date="2019" name="Int. J. Syst. Evol. Microbiol.">
        <title>The Global Catalogue of Microorganisms (GCM) 10K type strain sequencing project: providing services to taxonomists for standard genome sequencing and annotation.</title>
        <authorList>
            <consortium name="The Broad Institute Genomics Platform"/>
            <consortium name="The Broad Institute Genome Sequencing Center for Infectious Disease"/>
            <person name="Wu L."/>
            <person name="Ma J."/>
        </authorList>
    </citation>
    <scope>NUCLEOTIDE SEQUENCE [LARGE SCALE GENOMIC DNA]</scope>
    <source>
        <strain evidence="3">SHR3</strain>
    </source>
</reference>
<feature type="domain" description="SCP" evidence="1">
    <location>
        <begin position="2"/>
        <end position="132"/>
    </location>
</feature>
<accession>A0ABW1AYE2</accession>
<dbReference type="Pfam" id="PF00353">
    <property type="entry name" value="HemolysinCabind"/>
    <property type="match status" value="1"/>
</dbReference>
<dbReference type="SUPFAM" id="SSF55797">
    <property type="entry name" value="PR-1-like"/>
    <property type="match status" value="1"/>
</dbReference>
<dbReference type="EMBL" id="JBHSOG010000113">
    <property type="protein sequence ID" value="MFC5772266.1"/>
    <property type="molecule type" value="Genomic_DNA"/>
</dbReference>
<dbReference type="InterPro" id="IPR014044">
    <property type="entry name" value="CAP_dom"/>
</dbReference>
<organism evidence="2 3">
    <name type="scientific">Thauera sinica</name>
    <dbReference type="NCBI Taxonomy" id="2665146"/>
    <lineage>
        <taxon>Bacteria</taxon>
        <taxon>Pseudomonadati</taxon>
        <taxon>Pseudomonadota</taxon>
        <taxon>Betaproteobacteria</taxon>
        <taxon>Rhodocyclales</taxon>
        <taxon>Zoogloeaceae</taxon>
        <taxon>Thauera</taxon>
    </lineage>
</organism>
<dbReference type="RefSeq" id="WP_269769092.1">
    <property type="nucleotide sequence ID" value="NZ_JBHSOG010000113.1"/>
</dbReference>
<dbReference type="PANTHER" id="PTHR31157:SF1">
    <property type="entry name" value="SCP DOMAIN-CONTAINING PROTEIN"/>
    <property type="match status" value="1"/>
</dbReference>
<dbReference type="InterPro" id="IPR001343">
    <property type="entry name" value="Hemolysn_Ca-bd"/>
</dbReference>
<evidence type="ECO:0000313" key="3">
    <source>
        <dbReference type="Proteomes" id="UP001595974"/>
    </source>
</evidence>
<gene>
    <name evidence="2" type="ORF">ACFPTN_23025</name>
</gene>
<evidence type="ECO:0000259" key="1">
    <source>
        <dbReference type="Pfam" id="PF00188"/>
    </source>
</evidence>
<dbReference type="PANTHER" id="PTHR31157">
    <property type="entry name" value="SCP DOMAIN-CONTAINING PROTEIN"/>
    <property type="match status" value="1"/>
</dbReference>
<dbReference type="Gene3D" id="3.40.33.10">
    <property type="entry name" value="CAP"/>
    <property type="match status" value="1"/>
</dbReference>
<evidence type="ECO:0000313" key="2">
    <source>
        <dbReference type="EMBL" id="MFC5772266.1"/>
    </source>
</evidence>
<dbReference type="Pfam" id="PF13620">
    <property type="entry name" value="CarboxypepD_reg"/>
    <property type="match status" value="1"/>
</dbReference>
<dbReference type="CDD" id="cd05379">
    <property type="entry name" value="CAP_bacterial"/>
    <property type="match status" value="1"/>
</dbReference>
<dbReference type="InterPro" id="IPR018511">
    <property type="entry name" value="Hemolysin-typ_Ca-bd_CS"/>
</dbReference>
<keyword evidence="3" id="KW-1185">Reference proteome</keyword>
<proteinExistence type="predicted"/>
<comment type="caution">
    <text evidence="2">The sequence shown here is derived from an EMBL/GenBank/DDBJ whole genome shotgun (WGS) entry which is preliminary data.</text>
</comment>
<dbReference type="PROSITE" id="PS00330">
    <property type="entry name" value="HEMOLYSIN_CALCIUM"/>
    <property type="match status" value="3"/>
</dbReference>
<dbReference type="PRINTS" id="PR00313">
    <property type="entry name" value="CABNDNGRPT"/>
</dbReference>